<keyword evidence="2" id="KW-1185">Reference proteome</keyword>
<protein>
    <submittedName>
        <fullName evidence="1">Uncharacterized protein</fullName>
    </submittedName>
</protein>
<gene>
    <name evidence="1" type="ORF">BDV36DRAFT_259016</name>
</gene>
<sequence length="72" mass="7847">MERSWETVLLPEHNPGKIVISPLEGKVLLTALVTIVTCALEERRAMPLCREDGAVVSSLAGACMRREEAVTV</sequence>
<evidence type="ECO:0000313" key="1">
    <source>
        <dbReference type="EMBL" id="KAE8416834.1"/>
    </source>
</evidence>
<dbReference type="EMBL" id="ML735746">
    <property type="protein sequence ID" value="KAE8416834.1"/>
    <property type="molecule type" value="Genomic_DNA"/>
</dbReference>
<evidence type="ECO:0000313" key="2">
    <source>
        <dbReference type="Proteomes" id="UP000325395"/>
    </source>
</evidence>
<name>A0ABQ6WI67_9EURO</name>
<organism evidence="1 2">
    <name type="scientific">Aspergillus pseudocaelatus</name>
    <dbReference type="NCBI Taxonomy" id="1825620"/>
    <lineage>
        <taxon>Eukaryota</taxon>
        <taxon>Fungi</taxon>
        <taxon>Dikarya</taxon>
        <taxon>Ascomycota</taxon>
        <taxon>Pezizomycotina</taxon>
        <taxon>Eurotiomycetes</taxon>
        <taxon>Eurotiomycetidae</taxon>
        <taxon>Eurotiales</taxon>
        <taxon>Aspergillaceae</taxon>
        <taxon>Aspergillus</taxon>
        <taxon>Aspergillus subgen. Circumdati</taxon>
    </lineage>
</organism>
<proteinExistence type="predicted"/>
<reference evidence="1 2" key="1">
    <citation type="submission" date="2019-04" db="EMBL/GenBank/DDBJ databases">
        <authorList>
            <consortium name="DOE Joint Genome Institute"/>
            <person name="Mondo S."/>
            <person name="Kjaerbolling I."/>
            <person name="Vesth T."/>
            <person name="Frisvad J.C."/>
            <person name="Nybo J.L."/>
            <person name="Theobald S."/>
            <person name="Kildgaard S."/>
            <person name="Isbrandt T."/>
            <person name="Kuo A."/>
            <person name="Sato A."/>
            <person name="Lyhne E.K."/>
            <person name="Kogle M.E."/>
            <person name="Wiebenga A."/>
            <person name="Kun R.S."/>
            <person name="Lubbers R.J."/>
            <person name="Makela M.R."/>
            <person name="Barry K."/>
            <person name="Chovatia M."/>
            <person name="Clum A."/>
            <person name="Daum C."/>
            <person name="Haridas S."/>
            <person name="He G."/>
            <person name="LaButti K."/>
            <person name="Lipzen A."/>
            <person name="Riley R."/>
            <person name="Salamov A."/>
            <person name="Simmons B.A."/>
            <person name="Magnuson J.K."/>
            <person name="Henrissat B."/>
            <person name="Mortensen U.H."/>
            <person name="Larsen T.O."/>
            <person name="Devries R.P."/>
            <person name="Grigoriev I.V."/>
            <person name="Machida M."/>
            <person name="Baker S.E."/>
            <person name="Andersen M.R."/>
            <person name="Cantor M.N."/>
            <person name="Hua S.X."/>
        </authorList>
    </citation>
    <scope>NUCLEOTIDE SEQUENCE [LARGE SCALE GENOMIC DNA]</scope>
    <source>
        <strain evidence="1 2">CBS 117616</strain>
    </source>
</reference>
<dbReference type="Proteomes" id="UP000325395">
    <property type="component" value="Unassembled WGS sequence"/>
</dbReference>
<accession>A0ABQ6WI67</accession>